<dbReference type="EMBL" id="CP132508">
    <property type="protein sequence ID" value="WPD18521.1"/>
    <property type="molecule type" value="Genomic_DNA"/>
</dbReference>
<dbReference type="Gene3D" id="2.60.120.10">
    <property type="entry name" value="Jelly Rolls"/>
    <property type="match status" value="1"/>
</dbReference>
<sequence length="145" mass="15895">MAKFIRNTDVPQDTKYERGLKIEFGINDATAGSTDITMGHTIIPAGSRNQRHYHACNACMYIIRGQLKVLIGDGDTYYEKEVGPGTFVYVPKGEIHGLINLSDTEDAELVFAYAGVPNKEAACTTFVDSVDVVERHLAAKGIKVE</sequence>
<evidence type="ECO:0000313" key="3">
    <source>
        <dbReference type="Proteomes" id="UP001304683"/>
    </source>
</evidence>
<feature type="domain" description="Cupin type-2" evidence="1">
    <location>
        <begin position="41"/>
        <end position="112"/>
    </location>
</feature>
<dbReference type="Proteomes" id="UP001304683">
    <property type="component" value="Chromosome"/>
</dbReference>
<gene>
    <name evidence="2" type="ORF">Q5761_09135</name>
</gene>
<reference evidence="2 3" key="1">
    <citation type="submission" date="2023-08" db="EMBL/GenBank/DDBJ databases">
        <title>Genome sequence of Thermaerobacter compostii strain Ins1, a spore-forming filamentous bacterium isolated from a deep geothermal reservoir.</title>
        <authorList>
            <person name="Bregnard D."/>
            <person name="Gonzalez D."/>
            <person name="Junier P."/>
        </authorList>
    </citation>
    <scope>NUCLEOTIDE SEQUENCE [LARGE SCALE GENOMIC DNA]</scope>
    <source>
        <strain evidence="2 3">Ins1</strain>
    </source>
</reference>
<name>A0ABZ0QM04_9FIRM</name>
<protein>
    <submittedName>
        <fullName evidence="2">Cupin domain-containing protein</fullName>
    </submittedName>
</protein>
<evidence type="ECO:0000313" key="2">
    <source>
        <dbReference type="EMBL" id="WPD18521.1"/>
    </source>
</evidence>
<dbReference type="RefSeq" id="WP_318750349.1">
    <property type="nucleotide sequence ID" value="NZ_CP132508.1"/>
</dbReference>
<organism evidence="2 3">
    <name type="scientific">Thermaerobacter composti</name>
    <dbReference type="NCBI Taxonomy" id="554949"/>
    <lineage>
        <taxon>Bacteria</taxon>
        <taxon>Bacillati</taxon>
        <taxon>Bacillota</taxon>
        <taxon>Clostridia</taxon>
        <taxon>Eubacteriales</taxon>
        <taxon>Clostridiales Family XVII. Incertae Sedis</taxon>
        <taxon>Thermaerobacter</taxon>
    </lineage>
</organism>
<dbReference type="SUPFAM" id="SSF51182">
    <property type="entry name" value="RmlC-like cupins"/>
    <property type="match status" value="1"/>
</dbReference>
<accession>A0ABZ0QM04</accession>
<dbReference type="InterPro" id="IPR014710">
    <property type="entry name" value="RmlC-like_jellyroll"/>
</dbReference>
<evidence type="ECO:0000259" key="1">
    <source>
        <dbReference type="Pfam" id="PF07883"/>
    </source>
</evidence>
<dbReference type="InterPro" id="IPR011051">
    <property type="entry name" value="RmlC_Cupin_sf"/>
</dbReference>
<dbReference type="InterPro" id="IPR013096">
    <property type="entry name" value="Cupin_2"/>
</dbReference>
<keyword evidence="3" id="KW-1185">Reference proteome</keyword>
<proteinExistence type="predicted"/>
<dbReference type="Pfam" id="PF07883">
    <property type="entry name" value="Cupin_2"/>
    <property type="match status" value="1"/>
</dbReference>